<organism evidence="3 4">
    <name type="scientific">Desulfobulbus oligotrophicus</name>
    <dbReference type="NCBI Taxonomy" id="1909699"/>
    <lineage>
        <taxon>Bacteria</taxon>
        <taxon>Pseudomonadati</taxon>
        <taxon>Thermodesulfobacteriota</taxon>
        <taxon>Desulfobulbia</taxon>
        <taxon>Desulfobulbales</taxon>
        <taxon>Desulfobulbaceae</taxon>
        <taxon>Desulfobulbus</taxon>
    </lineage>
</organism>
<gene>
    <name evidence="3" type="ORF">HP555_11500</name>
</gene>
<dbReference type="InterPro" id="IPR036465">
    <property type="entry name" value="vWFA_dom_sf"/>
</dbReference>
<feature type="compositionally biased region" description="Polar residues" evidence="1">
    <location>
        <begin position="415"/>
        <end position="442"/>
    </location>
</feature>
<dbReference type="AlphaFoldDB" id="A0A7T5VEQ5"/>
<dbReference type="KEGG" id="dog:HP555_11500"/>
<evidence type="ECO:0000259" key="2">
    <source>
        <dbReference type="PROSITE" id="PS50234"/>
    </source>
</evidence>
<dbReference type="PANTHER" id="PTHR41248:SF1">
    <property type="entry name" value="NORD PROTEIN"/>
    <property type="match status" value="1"/>
</dbReference>
<feature type="domain" description="VWFA" evidence="2">
    <location>
        <begin position="574"/>
        <end position="751"/>
    </location>
</feature>
<dbReference type="PANTHER" id="PTHR41248">
    <property type="entry name" value="NORD PROTEIN"/>
    <property type="match status" value="1"/>
</dbReference>
<dbReference type="PROSITE" id="PS50234">
    <property type="entry name" value="VWFA"/>
    <property type="match status" value="1"/>
</dbReference>
<keyword evidence="4" id="KW-1185">Reference proteome</keyword>
<evidence type="ECO:0000256" key="1">
    <source>
        <dbReference type="SAM" id="MobiDB-lite"/>
    </source>
</evidence>
<dbReference type="Gene3D" id="3.40.50.410">
    <property type="entry name" value="von Willebrand factor, type A domain"/>
    <property type="match status" value="1"/>
</dbReference>
<sequence>MPMDLESLKTKFYQLVAPSLPNEWDVEAALEPLLDYEAEYLDGIFSQVPAIWPVSHSLCFAYLNAAGPALSCLAVEELSLWVHSLLDRYETGGLREARLFMADVEQQYACRLRGEGGVRLLDVRSRLQPYVNGLAGKEMPLVAADEVGTDSESIFLPNTIGVLQTHEHNFFLYKLIVSFQWASLSSGMYTAPQWLEVTRKSAHPLDRFFSGFSEPEKARSLYHIFETARVLNFLRHELPGLMREAGVILPLLPLTGDDSSQLNLLDWLQRGLLRGQWPVSSSSPLLARAVALMQRYQEEEVDNLVSLEAVRELMPLVPATEVFTGTSPLLFQGIMRLQEMRNLGAKEQTDKELRLMMTMKAQLPPKVNKTTQPHLEPGNTAGQEAADTALVIDTDSAWEQLPPFLHSLAQRIDNSESQPSEQAADQESSGKSGVVEQASSASGVGKSGQLFSRLSRGPADAKTEEKTVEPAVYDEWDYRRKGFRKNWCVVTEKELAPVHNTFIEQTLKKYRGQIRRLRYQFELLQTSERFIRRQRDGDDIDFDALVESLADVRAGHPPSDRLFIRLARDQRDIAASFLVDMSNSTAGWVGQSIKEALVLICEAMEVLNDRYAIYGFSGMRRLRCEIFPIKRLEERYSQTVRQRISAIGPREYTRMAPAIRHVSSLFAKVEAKVRLLIVLSDGKPEDYDDYKGEYAIEDTRHALLEAKAMGIHPFCITIDRQAHEYMAHMYGEVNYIFIDKINQLPSRMSEIYRTLTS</sequence>
<protein>
    <submittedName>
        <fullName evidence="3">VWA domain-containing protein</fullName>
    </submittedName>
</protein>
<dbReference type="Proteomes" id="UP000596092">
    <property type="component" value="Chromosome"/>
</dbReference>
<feature type="region of interest" description="Disordered" evidence="1">
    <location>
        <begin position="413"/>
        <end position="468"/>
    </location>
</feature>
<evidence type="ECO:0000313" key="4">
    <source>
        <dbReference type="Proteomes" id="UP000596092"/>
    </source>
</evidence>
<dbReference type="Pfam" id="PF00092">
    <property type="entry name" value="VWA"/>
    <property type="match status" value="1"/>
</dbReference>
<dbReference type="EMBL" id="CP054140">
    <property type="protein sequence ID" value="QQG66446.1"/>
    <property type="molecule type" value="Genomic_DNA"/>
</dbReference>
<accession>A0A7T5VEQ5</accession>
<dbReference type="InterPro" id="IPR002035">
    <property type="entry name" value="VWF_A"/>
</dbReference>
<evidence type="ECO:0000313" key="3">
    <source>
        <dbReference type="EMBL" id="QQG66446.1"/>
    </source>
</evidence>
<dbReference type="SMART" id="SM00327">
    <property type="entry name" value="VWA"/>
    <property type="match status" value="1"/>
</dbReference>
<dbReference type="CDD" id="cd01454">
    <property type="entry name" value="vWA_norD_type"/>
    <property type="match status" value="1"/>
</dbReference>
<dbReference type="InterPro" id="IPR051928">
    <property type="entry name" value="NorD/CobT"/>
</dbReference>
<dbReference type="SUPFAM" id="SSF53300">
    <property type="entry name" value="vWA-like"/>
    <property type="match status" value="1"/>
</dbReference>
<reference evidence="3 4" key="1">
    <citation type="submission" date="2020-05" db="EMBL/GenBank/DDBJ databases">
        <title>Complete genome of Desulfobulbus oligotrophicus.</title>
        <authorList>
            <person name="Podar M."/>
        </authorList>
    </citation>
    <scope>NUCLEOTIDE SEQUENCE [LARGE SCALE GENOMIC DNA]</scope>
    <source>
        <strain evidence="3 4">Prop6</strain>
    </source>
</reference>
<name>A0A7T5VEQ5_9BACT</name>
<proteinExistence type="predicted"/>
<feature type="compositionally biased region" description="Basic and acidic residues" evidence="1">
    <location>
        <begin position="459"/>
        <end position="468"/>
    </location>
</feature>